<sequence length="81" mass="9334">MQKQIEKELKTILAECFDINADELEKADNLFILGLDPRDVVKLVVGIEKKYGIKFSENELTKKRFDSISDIALIINQHINE</sequence>
<evidence type="ECO:0000259" key="1">
    <source>
        <dbReference type="PROSITE" id="PS50075"/>
    </source>
</evidence>
<comment type="caution">
    <text evidence="2">The sequence shown here is derived from an EMBL/GenBank/DDBJ whole genome shotgun (WGS) entry which is preliminary data.</text>
</comment>
<proteinExistence type="predicted"/>
<dbReference type="Pfam" id="PF00550">
    <property type="entry name" value="PP-binding"/>
    <property type="match status" value="1"/>
</dbReference>
<dbReference type="InterPro" id="IPR036736">
    <property type="entry name" value="ACP-like_sf"/>
</dbReference>
<dbReference type="PROSITE" id="PS50075">
    <property type="entry name" value="CARRIER"/>
    <property type="match status" value="1"/>
</dbReference>
<dbReference type="AlphaFoldDB" id="N2A0R9"/>
<protein>
    <submittedName>
        <fullName evidence="2">Acyl carrier protein</fullName>
    </submittedName>
</protein>
<feature type="domain" description="Carrier" evidence="1">
    <location>
        <begin position="3"/>
        <end position="79"/>
    </location>
</feature>
<organism evidence="2 3">
    <name type="scientific">Eubacterium plexicaudatum ASF492</name>
    <dbReference type="NCBI Taxonomy" id="1235802"/>
    <lineage>
        <taxon>Bacteria</taxon>
        <taxon>Bacillati</taxon>
        <taxon>Bacillota</taxon>
        <taxon>Clostridia</taxon>
        <taxon>Eubacteriales</taxon>
        <taxon>Eubacteriaceae</taxon>
        <taxon>Eubacterium</taxon>
    </lineage>
</organism>
<accession>N2A0R9</accession>
<dbReference type="Gene3D" id="1.10.1200.10">
    <property type="entry name" value="ACP-like"/>
    <property type="match status" value="1"/>
</dbReference>
<dbReference type="HOGENOM" id="CLU_180016_0_0_9"/>
<dbReference type="EMBL" id="AQFT01000160">
    <property type="protein sequence ID" value="EMZ19615.1"/>
    <property type="molecule type" value="Genomic_DNA"/>
</dbReference>
<dbReference type="STRING" id="1235802.C823_05440"/>
<keyword evidence="3" id="KW-1185">Reference proteome</keyword>
<name>N2A0R9_9FIRM</name>
<evidence type="ECO:0000313" key="2">
    <source>
        <dbReference type="EMBL" id="EMZ19615.1"/>
    </source>
</evidence>
<dbReference type="SUPFAM" id="SSF47336">
    <property type="entry name" value="ACP-like"/>
    <property type="match status" value="1"/>
</dbReference>
<dbReference type="InterPro" id="IPR009081">
    <property type="entry name" value="PP-bd_ACP"/>
</dbReference>
<dbReference type="OrthoDB" id="1495744at2"/>
<gene>
    <name evidence="2" type="ORF">C823_05440</name>
</gene>
<reference evidence="2 3" key="1">
    <citation type="journal article" date="2014" name="Genome Announc.">
        <title>Draft genome sequences of the altered schaedler flora, a defined bacterial community from gnotobiotic mice.</title>
        <authorList>
            <person name="Wannemuehler M.J."/>
            <person name="Overstreet A.M."/>
            <person name="Ward D.V."/>
            <person name="Phillips G.J."/>
        </authorList>
    </citation>
    <scope>NUCLEOTIDE SEQUENCE [LARGE SCALE GENOMIC DNA]</scope>
    <source>
        <strain evidence="2 3">ASF492</strain>
    </source>
</reference>
<dbReference type="PATRIC" id="fig|1235802.3.peg.5740"/>
<evidence type="ECO:0000313" key="3">
    <source>
        <dbReference type="Proteomes" id="UP000012589"/>
    </source>
</evidence>
<dbReference type="Proteomes" id="UP000012589">
    <property type="component" value="Unassembled WGS sequence"/>
</dbReference>